<organism evidence="8 9">
    <name type="scientific">Stichopus japonicus</name>
    <name type="common">Sea cucumber</name>
    <dbReference type="NCBI Taxonomy" id="307972"/>
    <lineage>
        <taxon>Eukaryota</taxon>
        <taxon>Metazoa</taxon>
        <taxon>Echinodermata</taxon>
        <taxon>Eleutherozoa</taxon>
        <taxon>Echinozoa</taxon>
        <taxon>Holothuroidea</taxon>
        <taxon>Aspidochirotacea</taxon>
        <taxon>Aspidochirotida</taxon>
        <taxon>Stichopodidae</taxon>
        <taxon>Apostichopus</taxon>
    </lineage>
</organism>
<dbReference type="InterPro" id="IPR018781">
    <property type="entry name" value="TPRA1/CAND2/CAND8"/>
</dbReference>
<dbReference type="AlphaFoldDB" id="A0A2G8LCP6"/>
<sequence>MVLGLIPAPSTKPPDISMGGNVTESLMSSIAPHDIDDMVSITLTTGLTTLYTEAPVTPNPFCIQVLYETIGNSHVRYWDLALLIPNFLFLLFLLLRSRIATLKLRQSNRPILFTFYALVFTVTVVSVARAVVSMLVDARKDAGDIADTLLWIIVKFFLVGVELCVVIFGVGFSHLDSNSSVINILLITSVVSLTYSITQGVLELKFPDEHYINPYDIYSHGGMLFWSISSFIFFLCILLYYITLTKVRERIQLPVKHSFYIYVATLAVLYLCQGIASLLVYLDFDGGSCATDVTTFLYFSFFAPLIYLSFLHNFFRSTKQPLLLSYAGQDDDTDEVHPLPTPPFVISKEEPVVNRQTPPYQSIYDSTEFLHGSPPQITGQLAFRDGQGDNEEETTEGKHAVPTLS</sequence>
<evidence type="ECO:0000256" key="3">
    <source>
        <dbReference type="ARBA" id="ARBA00022692"/>
    </source>
</evidence>
<keyword evidence="5 7" id="KW-0472">Membrane</keyword>
<evidence type="ECO:0000256" key="1">
    <source>
        <dbReference type="ARBA" id="ARBA00004141"/>
    </source>
</evidence>
<dbReference type="EMBL" id="MRZV01000125">
    <property type="protein sequence ID" value="PIK58024.1"/>
    <property type="molecule type" value="Genomic_DNA"/>
</dbReference>
<dbReference type="GO" id="GO:0005886">
    <property type="term" value="C:plasma membrane"/>
    <property type="evidence" value="ECO:0007669"/>
    <property type="project" value="TreeGrafter"/>
</dbReference>
<feature type="transmembrane region" description="Helical" evidence="7">
    <location>
        <begin position="77"/>
        <end position="95"/>
    </location>
</feature>
<reference evidence="8 9" key="1">
    <citation type="journal article" date="2017" name="PLoS Biol.">
        <title>The sea cucumber genome provides insights into morphological evolution and visceral regeneration.</title>
        <authorList>
            <person name="Zhang X."/>
            <person name="Sun L."/>
            <person name="Yuan J."/>
            <person name="Sun Y."/>
            <person name="Gao Y."/>
            <person name="Zhang L."/>
            <person name="Li S."/>
            <person name="Dai H."/>
            <person name="Hamel J.F."/>
            <person name="Liu C."/>
            <person name="Yu Y."/>
            <person name="Liu S."/>
            <person name="Lin W."/>
            <person name="Guo K."/>
            <person name="Jin S."/>
            <person name="Xu P."/>
            <person name="Storey K.B."/>
            <person name="Huan P."/>
            <person name="Zhang T."/>
            <person name="Zhou Y."/>
            <person name="Zhang J."/>
            <person name="Lin C."/>
            <person name="Li X."/>
            <person name="Xing L."/>
            <person name="Huo D."/>
            <person name="Sun M."/>
            <person name="Wang L."/>
            <person name="Mercier A."/>
            <person name="Li F."/>
            <person name="Yang H."/>
            <person name="Xiang J."/>
        </authorList>
    </citation>
    <scope>NUCLEOTIDE SEQUENCE [LARGE SCALE GENOMIC DNA]</scope>
    <source>
        <strain evidence="8">Shaxun</strain>
        <tissue evidence="8">Muscle</tissue>
    </source>
</reference>
<comment type="similarity">
    <text evidence="2">Belongs to the UPF0359 family.</text>
</comment>
<evidence type="ECO:0000256" key="6">
    <source>
        <dbReference type="SAM" id="MobiDB-lite"/>
    </source>
</evidence>
<evidence type="ECO:0000256" key="4">
    <source>
        <dbReference type="ARBA" id="ARBA00022989"/>
    </source>
</evidence>
<feature type="transmembrane region" description="Helical" evidence="7">
    <location>
        <begin position="222"/>
        <end position="247"/>
    </location>
</feature>
<accession>A0A2G8LCP6</accession>
<feature type="transmembrane region" description="Helical" evidence="7">
    <location>
        <begin position="115"/>
        <end position="136"/>
    </location>
</feature>
<comment type="caution">
    <text evidence="8">The sequence shown here is derived from an EMBL/GenBank/DDBJ whole genome shotgun (WGS) entry which is preliminary data.</text>
</comment>
<feature type="transmembrane region" description="Helical" evidence="7">
    <location>
        <begin position="259"/>
        <end position="284"/>
    </location>
</feature>
<evidence type="ECO:0000256" key="2">
    <source>
        <dbReference type="ARBA" id="ARBA00010125"/>
    </source>
</evidence>
<feature type="transmembrane region" description="Helical" evidence="7">
    <location>
        <begin position="148"/>
        <end position="172"/>
    </location>
</feature>
<feature type="transmembrane region" description="Helical" evidence="7">
    <location>
        <begin position="296"/>
        <end position="315"/>
    </location>
</feature>
<dbReference type="PANTHER" id="PTHR15876:SF8">
    <property type="entry name" value="TRANSMEMBRANE PROTEIN ADIPOCYTE-ASSOCIATED 1"/>
    <property type="match status" value="1"/>
</dbReference>
<evidence type="ECO:0000313" key="8">
    <source>
        <dbReference type="EMBL" id="PIK58024.1"/>
    </source>
</evidence>
<dbReference type="Proteomes" id="UP000230750">
    <property type="component" value="Unassembled WGS sequence"/>
</dbReference>
<feature type="region of interest" description="Disordered" evidence="6">
    <location>
        <begin position="379"/>
        <end position="405"/>
    </location>
</feature>
<name>A0A2G8LCP6_STIJA</name>
<gene>
    <name evidence="8" type="ORF">BSL78_05060</name>
</gene>
<keyword evidence="3 7" id="KW-0812">Transmembrane</keyword>
<evidence type="ECO:0000256" key="7">
    <source>
        <dbReference type="SAM" id="Phobius"/>
    </source>
</evidence>
<keyword evidence="9" id="KW-1185">Reference proteome</keyword>
<dbReference type="Pfam" id="PF10160">
    <property type="entry name" value="Tmemb_40"/>
    <property type="match status" value="1"/>
</dbReference>
<dbReference type="OrthoDB" id="10027388at2759"/>
<evidence type="ECO:0000256" key="5">
    <source>
        <dbReference type="ARBA" id="ARBA00023136"/>
    </source>
</evidence>
<keyword evidence="4 7" id="KW-1133">Transmembrane helix</keyword>
<proteinExistence type="inferred from homology"/>
<dbReference type="STRING" id="307972.A0A2G8LCP6"/>
<feature type="transmembrane region" description="Helical" evidence="7">
    <location>
        <begin position="184"/>
        <end position="202"/>
    </location>
</feature>
<dbReference type="PANTHER" id="PTHR15876">
    <property type="entry name" value="TRANSMEMBRANE PROTEIN ADIPOCYTE-ASSOCIATED 1"/>
    <property type="match status" value="1"/>
</dbReference>
<comment type="subcellular location">
    <subcellularLocation>
        <location evidence="1">Membrane</location>
        <topology evidence="1">Multi-pass membrane protein</topology>
    </subcellularLocation>
</comment>
<dbReference type="GO" id="GO:0004930">
    <property type="term" value="F:G protein-coupled receptor activity"/>
    <property type="evidence" value="ECO:0007669"/>
    <property type="project" value="TreeGrafter"/>
</dbReference>
<evidence type="ECO:0000313" key="9">
    <source>
        <dbReference type="Proteomes" id="UP000230750"/>
    </source>
</evidence>
<protein>
    <submittedName>
        <fullName evidence="8">Putative transmembrane protein</fullName>
    </submittedName>
</protein>